<gene>
    <name evidence="9" type="ORF">OD459_16785</name>
</gene>
<dbReference type="PANTHER" id="PTHR40074">
    <property type="entry name" value="O-ACETYLTRANSFERASE WECH"/>
    <property type="match status" value="1"/>
</dbReference>
<keyword evidence="3" id="KW-1003">Cell membrane</keyword>
<comment type="similarity">
    <text evidence="2">Belongs to the acyltransferase 3 family.</text>
</comment>
<evidence type="ECO:0000256" key="1">
    <source>
        <dbReference type="ARBA" id="ARBA00004651"/>
    </source>
</evidence>
<feature type="transmembrane region" description="Helical" evidence="7">
    <location>
        <begin position="47"/>
        <end position="63"/>
    </location>
</feature>
<evidence type="ECO:0000256" key="7">
    <source>
        <dbReference type="SAM" id="Phobius"/>
    </source>
</evidence>
<feature type="transmembrane region" description="Helical" evidence="7">
    <location>
        <begin position="233"/>
        <end position="252"/>
    </location>
</feature>
<dbReference type="Proteomes" id="UP001163104">
    <property type="component" value="Chromosome"/>
</dbReference>
<keyword evidence="5 7" id="KW-1133">Transmembrane helix</keyword>
<evidence type="ECO:0000256" key="6">
    <source>
        <dbReference type="ARBA" id="ARBA00023136"/>
    </source>
</evidence>
<evidence type="ECO:0000256" key="5">
    <source>
        <dbReference type="ARBA" id="ARBA00022989"/>
    </source>
</evidence>
<keyword evidence="4 7" id="KW-0812">Transmembrane</keyword>
<dbReference type="AlphaFoldDB" id="A0AA46Q1H8"/>
<dbReference type="GO" id="GO:0016413">
    <property type="term" value="F:O-acetyltransferase activity"/>
    <property type="evidence" value="ECO:0007669"/>
    <property type="project" value="TreeGrafter"/>
</dbReference>
<feature type="transmembrane region" description="Helical" evidence="7">
    <location>
        <begin position="202"/>
        <end position="221"/>
    </location>
</feature>
<proteinExistence type="inferred from homology"/>
<feature type="transmembrane region" description="Helical" evidence="7">
    <location>
        <begin position="75"/>
        <end position="94"/>
    </location>
</feature>
<feature type="transmembrane region" description="Helical" evidence="7">
    <location>
        <begin position="305"/>
        <end position="325"/>
    </location>
</feature>
<evidence type="ECO:0000259" key="8">
    <source>
        <dbReference type="Pfam" id="PF01757"/>
    </source>
</evidence>
<feature type="domain" description="Acyltransferase 3" evidence="8">
    <location>
        <begin position="8"/>
        <end position="321"/>
    </location>
</feature>
<protein>
    <submittedName>
        <fullName evidence="9">Acyltransferase family protein</fullName>
    </submittedName>
</protein>
<feature type="transmembrane region" description="Helical" evidence="7">
    <location>
        <begin position="146"/>
        <end position="167"/>
    </location>
</feature>
<keyword evidence="9" id="KW-0012">Acyltransferase</keyword>
<dbReference type="GO" id="GO:0009246">
    <property type="term" value="P:enterobacterial common antigen biosynthetic process"/>
    <property type="evidence" value="ECO:0007669"/>
    <property type="project" value="TreeGrafter"/>
</dbReference>
<feature type="transmembrane region" description="Helical" evidence="7">
    <location>
        <begin position="173"/>
        <end position="190"/>
    </location>
</feature>
<comment type="subcellular location">
    <subcellularLocation>
        <location evidence="1">Cell membrane</location>
        <topology evidence="1">Multi-pass membrane protein</topology>
    </subcellularLocation>
</comment>
<feature type="transmembrane region" description="Helical" evidence="7">
    <location>
        <begin position="264"/>
        <end position="285"/>
    </location>
</feature>
<dbReference type="RefSeq" id="WP_263599328.1">
    <property type="nucleotide sequence ID" value="NZ_CP107027.1"/>
</dbReference>
<dbReference type="GO" id="GO:0005886">
    <property type="term" value="C:plasma membrane"/>
    <property type="evidence" value="ECO:0007669"/>
    <property type="project" value="UniProtKB-SubCell"/>
</dbReference>
<dbReference type="PANTHER" id="PTHR40074:SF2">
    <property type="entry name" value="O-ACETYLTRANSFERASE WECH"/>
    <property type="match status" value="1"/>
</dbReference>
<evidence type="ECO:0000256" key="4">
    <source>
        <dbReference type="ARBA" id="ARBA00022692"/>
    </source>
</evidence>
<dbReference type="InterPro" id="IPR002656">
    <property type="entry name" value="Acyl_transf_3_dom"/>
</dbReference>
<accession>A0AA46Q1H8</accession>
<evidence type="ECO:0000256" key="3">
    <source>
        <dbReference type="ARBA" id="ARBA00022475"/>
    </source>
</evidence>
<organism evidence="9 10">
    <name type="scientific">Cytobacillus firmus</name>
    <name type="common">Bacillus firmus</name>
    <dbReference type="NCBI Taxonomy" id="1399"/>
    <lineage>
        <taxon>Bacteria</taxon>
        <taxon>Bacillati</taxon>
        <taxon>Bacillota</taxon>
        <taxon>Bacilli</taxon>
        <taxon>Bacillales</taxon>
        <taxon>Bacillaceae</taxon>
        <taxon>Cytobacillus</taxon>
    </lineage>
</organism>
<feature type="transmembrane region" description="Helical" evidence="7">
    <location>
        <begin position="120"/>
        <end position="139"/>
    </location>
</feature>
<evidence type="ECO:0000313" key="10">
    <source>
        <dbReference type="Proteomes" id="UP001163104"/>
    </source>
</evidence>
<reference evidence="9" key="1">
    <citation type="submission" date="2022-10" db="EMBL/GenBank/DDBJ databases">
        <title>Mechanism of multi-heavy metal repair in Cytobacillus Firmus M7.</title>
        <authorList>
            <person name="Li X."/>
            <person name="Yu C."/>
        </authorList>
    </citation>
    <scope>NUCLEOTIDE SEQUENCE</scope>
    <source>
        <strain evidence="9">M7</strain>
    </source>
</reference>
<keyword evidence="9" id="KW-0808">Transferase</keyword>
<evidence type="ECO:0000256" key="2">
    <source>
        <dbReference type="ARBA" id="ARBA00007400"/>
    </source>
</evidence>
<dbReference type="EMBL" id="CP107027">
    <property type="protein sequence ID" value="UYG93854.1"/>
    <property type="molecule type" value="Genomic_DNA"/>
</dbReference>
<name>A0AA46Q1H8_CYTFI</name>
<evidence type="ECO:0000313" key="9">
    <source>
        <dbReference type="EMBL" id="UYG93854.1"/>
    </source>
</evidence>
<keyword evidence="6 7" id="KW-0472">Membrane</keyword>
<dbReference type="Pfam" id="PF01757">
    <property type="entry name" value="Acyl_transf_3"/>
    <property type="match status" value="1"/>
</dbReference>
<sequence length="335" mass="38458">MIFYATKLRAIAIIGVLLIHISARLVTQDVGTYNWWIGNIFNSSSRWSVPIFIMLSGMLLLGRKESQSLVIKKRVTKIAWPFLFWSFIYFVWMFRYDIDAFSTKEFLIRFFEGSIKYHLWYLYTILGLYLAMPLFKALVHSKKTDIRYIIAISFLISAIFTTIAFLFNLKPAGGFELFLGYGSYFLLGYYAANTAISKKISLFIYSAGIISLLATILGTWLVSSRQDSLNQVFYEYLSITTPFVAIAIFLFLKQFGNKTCGTITSLTAKYSFGIYLVHPIFLDIYRSKEFIAMTGISHNSTPVLFYLAFMLLAVYASSLLATMLMHKIPFIRRIA</sequence>